<evidence type="ECO:0000313" key="7">
    <source>
        <dbReference type="Proteomes" id="UP000801492"/>
    </source>
</evidence>
<evidence type="ECO:0000256" key="3">
    <source>
        <dbReference type="ARBA" id="ARBA00013269"/>
    </source>
</evidence>
<dbReference type="PANTHER" id="PTHR43764">
    <property type="entry name" value="MOLYBDENUM COFACTOR BIOSYNTHESIS"/>
    <property type="match status" value="1"/>
</dbReference>
<evidence type="ECO:0000259" key="5">
    <source>
        <dbReference type="Pfam" id="PF00994"/>
    </source>
</evidence>
<dbReference type="InterPro" id="IPR008284">
    <property type="entry name" value="MoCF_biosynth_CS"/>
</dbReference>
<evidence type="ECO:0000256" key="4">
    <source>
        <dbReference type="ARBA" id="ARBA00023150"/>
    </source>
</evidence>
<dbReference type="SUPFAM" id="SSF53218">
    <property type="entry name" value="Molybdenum cofactor biosynthesis proteins"/>
    <property type="match status" value="1"/>
</dbReference>
<dbReference type="PANTHER" id="PTHR43764:SF1">
    <property type="entry name" value="MOLYBDOPTERIN MOLYBDOTRANSFERASE"/>
    <property type="match status" value="1"/>
</dbReference>
<dbReference type="Proteomes" id="UP000801492">
    <property type="component" value="Unassembled WGS sequence"/>
</dbReference>
<feature type="non-terminal residue" evidence="6">
    <location>
        <position position="129"/>
    </location>
</feature>
<dbReference type="Gene3D" id="3.40.980.10">
    <property type="entry name" value="MoaB/Mog-like domain"/>
    <property type="match status" value="1"/>
</dbReference>
<reference evidence="6" key="1">
    <citation type="submission" date="2019-08" db="EMBL/GenBank/DDBJ databases">
        <title>The genome of the North American firefly Photinus pyralis.</title>
        <authorList>
            <consortium name="Photinus pyralis genome working group"/>
            <person name="Fallon T.R."/>
            <person name="Sander Lower S.E."/>
            <person name="Weng J.-K."/>
        </authorList>
    </citation>
    <scope>NUCLEOTIDE SEQUENCE</scope>
    <source>
        <strain evidence="6">TRF0915ILg1</strain>
        <tissue evidence="6">Whole body</tissue>
    </source>
</reference>
<dbReference type="Pfam" id="PF00994">
    <property type="entry name" value="MoCF_biosynth"/>
    <property type="match status" value="1"/>
</dbReference>
<accession>A0A8K0CMN0</accession>
<feature type="domain" description="MoaB/Mog" evidence="5">
    <location>
        <begin position="10"/>
        <end position="95"/>
    </location>
</feature>
<dbReference type="CDD" id="cd00886">
    <property type="entry name" value="MogA_MoaB"/>
    <property type="match status" value="1"/>
</dbReference>
<keyword evidence="4" id="KW-0501">Molybdenum cofactor biosynthesis</keyword>
<dbReference type="GO" id="GO:0006777">
    <property type="term" value="P:Mo-molybdopterin cofactor biosynthetic process"/>
    <property type="evidence" value="ECO:0007669"/>
    <property type="project" value="UniProtKB-KW"/>
</dbReference>
<comment type="pathway">
    <text evidence="1">Cofactor biosynthesis; molybdopterin biosynthesis.</text>
</comment>
<evidence type="ECO:0000313" key="6">
    <source>
        <dbReference type="EMBL" id="KAF2886555.1"/>
    </source>
</evidence>
<dbReference type="UniPathway" id="UPA00344"/>
<dbReference type="OrthoDB" id="4349954at2759"/>
<evidence type="ECO:0000256" key="2">
    <source>
        <dbReference type="ARBA" id="ARBA00007589"/>
    </source>
</evidence>
<proteinExistence type="inferred from homology"/>
<dbReference type="InterPro" id="IPR036425">
    <property type="entry name" value="MoaB/Mog-like_dom_sf"/>
</dbReference>
<evidence type="ECO:0000256" key="1">
    <source>
        <dbReference type="ARBA" id="ARBA00005046"/>
    </source>
</evidence>
<dbReference type="EMBL" id="VTPC01087315">
    <property type="protein sequence ID" value="KAF2886555.1"/>
    <property type="molecule type" value="Genomic_DNA"/>
</dbReference>
<dbReference type="PROSITE" id="PS01078">
    <property type="entry name" value="MOCF_BIOSYNTHESIS_1"/>
    <property type="match status" value="1"/>
</dbReference>
<name>A0A8K0CMN0_IGNLU</name>
<dbReference type="EC" id="2.10.1.1" evidence="3"/>
<dbReference type="GO" id="GO:0061599">
    <property type="term" value="F:molybdopterin molybdotransferase activity"/>
    <property type="evidence" value="ECO:0007669"/>
    <property type="project" value="UniProtKB-EC"/>
</dbReference>
<dbReference type="InterPro" id="IPR051920">
    <property type="entry name" value="MPT_Adenylyltrnsfr/MoaC-Rel"/>
</dbReference>
<comment type="similarity">
    <text evidence="2">In the N-terminal section; belongs to the MoaB/Mog family.</text>
</comment>
<gene>
    <name evidence="6" type="ORF">ILUMI_19618</name>
</gene>
<keyword evidence="7" id="KW-1185">Reference proteome</keyword>
<sequence length="129" mass="13897">MIAQFLTSWSLKNADVILTTGGTGFSSRDVTPEATRSIIDKEAPGLSYAMISKSLEITDLAMLSRSVCGIKCNTLIINLPGSVKGASECFGFVKNAIPHAVALLKGNQEIIKIDHNRTQRTEDTVMPSK</sequence>
<dbReference type="AlphaFoldDB" id="A0A8K0CMN0"/>
<protein>
    <recommendedName>
        <fullName evidence="3">molybdopterin molybdotransferase</fullName>
        <ecNumber evidence="3">2.10.1.1</ecNumber>
    </recommendedName>
</protein>
<dbReference type="InterPro" id="IPR001453">
    <property type="entry name" value="MoaB/Mog_dom"/>
</dbReference>
<organism evidence="6 7">
    <name type="scientific">Ignelater luminosus</name>
    <name type="common">Cucubano</name>
    <name type="synonym">Pyrophorus luminosus</name>
    <dbReference type="NCBI Taxonomy" id="2038154"/>
    <lineage>
        <taxon>Eukaryota</taxon>
        <taxon>Metazoa</taxon>
        <taxon>Ecdysozoa</taxon>
        <taxon>Arthropoda</taxon>
        <taxon>Hexapoda</taxon>
        <taxon>Insecta</taxon>
        <taxon>Pterygota</taxon>
        <taxon>Neoptera</taxon>
        <taxon>Endopterygota</taxon>
        <taxon>Coleoptera</taxon>
        <taxon>Polyphaga</taxon>
        <taxon>Elateriformia</taxon>
        <taxon>Elateroidea</taxon>
        <taxon>Elateridae</taxon>
        <taxon>Agrypninae</taxon>
        <taxon>Pyrophorini</taxon>
        <taxon>Ignelater</taxon>
    </lineage>
</organism>
<comment type="caution">
    <text evidence="6">The sequence shown here is derived from an EMBL/GenBank/DDBJ whole genome shotgun (WGS) entry which is preliminary data.</text>
</comment>